<reference evidence="7" key="1">
    <citation type="submission" date="2022-11" db="UniProtKB">
        <authorList>
            <consortium name="WormBaseParasite"/>
        </authorList>
    </citation>
    <scope>IDENTIFICATION</scope>
</reference>
<organism evidence="6 7">
    <name type="scientific">Plectus sambesii</name>
    <dbReference type="NCBI Taxonomy" id="2011161"/>
    <lineage>
        <taxon>Eukaryota</taxon>
        <taxon>Metazoa</taxon>
        <taxon>Ecdysozoa</taxon>
        <taxon>Nematoda</taxon>
        <taxon>Chromadorea</taxon>
        <taxon>Plectida</taxon>
        <taxon>Plectina</taxon>
        <taxon>Plectoidea</taxon>
        <taxon>Plectidae</taxon>
        <taxon>Plectus</taxon>
    </lineage>
</organism>
<dbReference type="PROSITE" id="PS01180">
    <property type="entry name" value="CUB"/>
    <property type="match status" value="1"/>
</dbReference>
<keyword evidence="3" id="KW-0732">Signal</keyword>
<feature type="domain" description="C-type lectin" evidence="5">
    <location>
        <begin position="365"/>
        <end position="474"/>
    </location>
</feature>
<dbReference type="InterPro" id="IPR050976">
    <property type="entry name" value="Snaclec"/>
</dbReference>
<evidence type="ECO:0000256" key="1">
    <source>
        <dbReference type="ARBA" id="ARBA00023157"/>
    </source>
</evidence>
<dbReference type="InterPro" id="IPR000859">
    <property type="entry name" value="CUB_dom"/>
</dbReference>
<dbReference type="PANTHER" id="PTHR22991:SF40">
    <property type="entry name" value="PROTEIN CBG13490"/>
    <property type="match status" value="1"/>
</dbReference>
<dbReference type="Gene3D" id="3.10.100.10">
    <property type="entry name" value="Mannose-Binding Protein A, subunit A"/>
    <property type="match status" value="2"/>
</dbReference>
<dbReference type="SMART" id="SM00034">
    <property type="entry name" value="CLECT"/>
    <property type="match status" value="2"/>
</dbReference>
<dbReference type="SUPFAM" id="SSF49854">
    <property type="entry name" value="Spermadhesin, CUB domain"/>
    <property type="match status" value="1"/>
</dbReference>
<dbReference type="InterPro" id="IPR001304">
    <property type="entry name" value="C-type_lectin-like"/>
</dbReference>
<dbReference type="InterPro" id="IPR035914">
    <property type="entry name" value="Sperma_CUB_dom_sf"/>
</dbReference>
<dbReference type="CDD" id="cd00041">
    <property type="entry name" value="CUB"/>
    <property type="match status" value="1"/>
</dbReference>
<dbReference type="SMART" id="SM00042">
    <property type="entry name" value="CUB"/>
    <property type="match status" value="1"/>
</dbReference>
<evidence type="ECO:0000313" key="6">
    <source>
        <dbReference type="Proteomes" id="UP000887566"/>
    </source>
</evidence>
<dbReference type="Gene3D" id="2.60.120.290">
    <property type="entry name" value="Spermadhesin, CUB domain"/>
    <property type="match status" value="1"/>
</dbReference>
<dbReference type="CDD" id="cd00037">
    <property type="entry name" value="CLECT"/>
    <property type="match status" value="2"/>
</dbReference>
<dbReference type="PROSITE" id="PS00615">
    <property type="entry name" value="C_TYPE_LECTIN_1"/>
    <property type="match status" value="1"/>
</dbReference>
<dbReference type="PANTHER" id="PTHR22991">
    <property type="entry name" value="PROTEIN CBG13490"/>
    <property type="match status" value="1"/>
</dbReference>
<proteinExistence type="predicted"/>
<evidence type="ECO:0000259" key="5">
    <source>
        <dbReference type="PROSITE" id="PS50041"/>
    </source>
</evidence>
<feature type="chain" id="PRO_5036803229" evidence="3">
    <location>
        <begin position="22"/>
        <end position="489"/>
    </location>
</feature>
<evidence type="ECO:0000256" key="3">
    <source>
        <dbReference type="SAM" id="SignalP"/>
    </source>
</evidence>
<dbReference type="InterPro" id="IPR016187">
    <property type="entry name" value="CTDL_fold"/>
</dbReference>
<accession>A0A914W9P9</accession>
<dbReference type="WBParaSite" id="PSAMB.scaffold360size54655.g5005.t1">
    <property type="protein sequence ID" value="PSAMB.scaffold360size54655.g5005.t1"/>
    <property type="gene ID" value="PSAMB.scaffold360size54655.g5005"/>
</dbReference>
<dbReference type="FunFam" id="2.60.120.290:FF:000005">
    <property type="entry name" value="Procollagen C-endopeptidase enhancer 1"/>
    <property type="match status" value="1"/>
</dbReference>
<comment type="caution">
    <text evidence="2">Lacks conserved residue(s) required for the propagation of feature annotation.</text>
</comment>
<evidence type="ECO:0000259" key="4">
    <source>
        <dbReference type="PROSITE" id="PS01180"/>
    </source>
</evidence>
<feature type="domain" description="CUB" evidence="4">
    <location>
        <begin position="161"/>
        <end position="272"/>
    </location>
</feature>
<dbReference type="InterPro" id="IPR006150">
    <property type="entry name" value="Cys_repeat_1"/>
</dbReference>
<keyword evidence="6" id="KW-1185">Reference proteome</keyword>
<dbReference type="SMART" id="SM00289">
    <property type="entry name" value="WR1"/>
    <property type="match status" value="2"/>
</dbReference>
<dbReference type="InterPro" id="IPR018378">
    <property type="entry name" value="C-type_lectin_CS"/>
</dbReference>
<keyword evidence="1 2" id="KW-1015">Disulfide bond</keyword>
<feature type="signal peptide" evidence="3">
    <location>
        <begin position="1"/>
        <end position="21"/>
    </location>
</feature>
<feature type="disulfide bond" evidence="2">
    <location>
        <begin position="161"/>
        <end position="188"/>
    </location>
</feature>
<dbReference type="Pfam" id="PF00431">
    <property type="entry name" value="CUB"/>
    <property type="match status" value="1"/>
</dbReference>
<name>A0A914W9P9_9BILA</name>
<evidence type="ECO:0000256" key="2">
    <source>
        <dbReference type="PROSITE-ProRule" id="PRU00059"/>
    </source>
</evidence>
<sequence>MSYALQLTSLTFAFLFAGAFAQCPNGYTLHLNNCYQYVADVLPRLKAEEQCQQDNGYLASIHSKAENDFIVTLAKSAPIWIGLVADVQNYVWSDNSAFDYYNWYKGFPNLDYGNCVVLLPTAQYSYEWINGNCPDSKPFVCKTTPGAHESTVAPTSGPNTCPMPNKFFSSGTIQSPGYPTQYGNNLNCTYHLRVPVGNTITIQFSSDFSTELCCDSVFIFDGADSHAKLLARLSGKNGANKVITSTTNLVFITFITDQTNTDKGWSANFSASALAGKCPDGSSVYGPCVSGLCPVGYACTTASNNCCPTTGVCPNGGAPTVDCTAGLCPLYQVCNTATNKCCSTTGISTTPSPGNCGAGWNYDPMTQYCYRLYKTENTWNVASSTCESIGAELVSIHSAGENDYVMNNVIASHLGSFDYFVWSGLNTFSGQLAWSDNSPVNYINWLPGEPNLNSNQCMVLQSWNPVGWKMTQCSVTAALPFICKKPASH</sequence>
<dbReference type="Proteomes" id="UP000887566">
    <property type="component" value="Unplaced"/>
</dbReference>
<dbReference type="AlphaFoldDB" id="A0A914W9P9"/>
<dbReference type="SUPFAM" id="SSF56436">
    <property type="entry name" value="C-type lectin-like"/>
    <property type="match status" value="2"/>
</dbReference>
<dbReference type="PROSITE" id="PS50041">
    <property type="entry name" value="C_TYPE_LECTIN_2"/>
    <property type="match status" value="2"/>
</dbReference>
<dbReference type="Pfam" id="PF00059">
    <property type="entry name" value="Lectin_C"/>
    <property type="match status" value="2"/>
</dbReference>
<feature type="domain" description="C-type lectin" evidence="5">
    <location>
        <begin position="30"/>
        <end position="142"/>
    </location>
</feature>
<evidence type="ECO:0000313" key="7">
    <source>
        <dbReference type="WBParaSite" id="PSAMB.scaffold360size54655.g5005.t1"/>
    </source>
</evidence>
<protein>
    <submittedName>
        <fullName evidence="7">Uncharacterized protein</fullName>
    </submittedName>
</protein>
<dbReference type="InterPro" id="IPR016186">
    <property type="entry name" value="C-type_lectin-like/link_sf"/>
</dbReference>